<dbReference type="NCBIfam" id="TIGR01198">
    <property type="entry name" value="pgl"/>
    <property type="match status" value="1"/>
</dbReference>
<dbReference type="CDD" id="cd01400">
    <property type="entry name" value="6PGL"/>
    <property type="match status" value="1"/>
</dbReference>
<evidence type="ECO:0000259" key="2">
    <source>
        <dbReference type="Pfam" id="PF01182"/>
    </source>
</evidence>
<dbReference type="GO" id="GO:0017057">
    <property type="term" value="F:6-phosphogluconolactonase activity"/>
    <property type="evidence" value="ECO:0007669"/>
    <property type="project" value="InterPro"/>
</dbReference>
<dbReference type="AlphaFoldDB" id="A0A381PDQ7"/>
<name>A0A381PDQ7_9ZZZZ</name>
<evidence type="ECO:0000313" key="3">
    <source>
        <dbReference type="EMBL" id="SUZ64754.1"/>
    </source>
</evidence>
<dbReference type="SUPFAM" id="SSF100950">
    <property type="entry name" value="NagB/RpiA/CoA transferase-like"/>
    <property type="match status" value="1"/>
</dbReference>
<dbReference type="PANTHER" id="PTHR11054:SF0">
    <property type="entry name" value="6-PHOSPHOGLUCONOLACTONASE"/>
    <property type="match status" value="1"/>
</dbReference>
<dbReference type="GO" id="GO:0006098">
    <property type="term" value="P:pentose-phosphate shunt"/>
    <property type="evidence" value="ECO:0007669"/>
    <property type="project" value="InterPro"/>
</dbReference>
<sequence>MNIKIFNTPKQVSNELSSYIISKYILRRKNIAISGGSTPIMLFKEISKKLKKTEKIESNFYWIDERCVLPKSKESNFKTANNYLFNKINIDKKNIYRIKGENNPNDEQKRYTEILKNNLESINKLPSIDLSILGIGNDGHTASIFPYQMKKFIDCNSCFVGTHPVSKQKRISLSKNIINNSSEIIFHVTGKNKSDVVDEIINERGDYKSYPASYIKPSFGKLSWYLDFDAAKNLTK</sequence>
<dbReference type="InterPro" id="IPR005900">
    <property type="entry name" value="6-phosphogluconolactonase_DevB"/>
</dbReference>
<dbReference type="InterPro" id="IPR006148">
    <property type="entry name" value="Glc/Gal-6P_isomerase"/>
</dbReference>
<reference evidence="3" key="1">
    <citation type="submission" date="2018-05" db="EMBL/GenBank/DDBJ databases">
        <authorList>
            <person name="Lanie J.A."/>
            <person name="Ng W.-L."/>
            <person name="Kazmierczak K.M."/>
            <person name="Andrzejewski T.M."/>
            <person name="Davidsen T.M."/>
            <person name="Wayne K.J."/>
            <person name="Tettelin H."/>
            <person name="Glass J.I."/>
            <person name="Rusch D."/>
            <person name="Podicherti R."/>
            <person name="Tsui H.-C.T."/>
            <person name="Winkler M.E."/>
        </authorList>
    </citation>
    <scope>NUCLEOTIDE SEQUENCE</scope>
</reference>
<dbReference type="GO" id="GO:0005975">
    <property type="term" value="P:carbohydrate metabolic process"/>
    <property type="evidence" value="ECO:0007669"/>
    <property type="project" value="InterPro"/>
</dbReference>
<dbReference type="InterPro" id="IPR039104">
    <property type="entry name" value="6PGL"/>
</dbReference>
<dbReference type="Pfam" id="PF01182">
    <property type="entry name" value="Glucosamine_iso"/>
    <property type="match status" value="1"/>
</dbReference>
<organism evidence="3">
    <name type="scientific">marine metagenome</name>
    <dbReference type="NCBI Taxonomy" id="408172"/>
    <lineage>
        <taxon>unclassified sequences</taxon>
        <taxon>metagenomes</taxon>
        <taxon>ecological metagenomes</taxon>
    </lineage>
</organism>
<dbReference type="InterPro" id="IPR037171">
    <property type="entry name" value="NagB/RpiA_transferase-like"/>
</dbReference>
<feature type="domain" description="Glucosamine/galactosamine-6-phosphate isomerase" evidence="2">
    <location>
        <begin position="28"/>
        <end position="224"/>
    </location>
</feature>
<evidence type="ECO:0000256" key="1">
    <source>
        <dbReference type="ARBA" id="ARBA00010662"/>
    </source>
</evidence>
<dbReference type="PANTHER" id="PTHR11054">
    <property type="entry name" value="6-PHOSPHOGLUCONOLACTONASE"/>
    <property type="match status" value="1"/>
</dbReference>
<proteinExistence type="inferred from homology"/>
<dbReference type="EMBL" id="UINC01000941">
    <property type="protein sequence ID" value="SUZ64754.1"/>
    <property type="molecule type" value="Genomic_DNA"/>
</dbReference>
<dbReference type="Gene3D" id="3.40.50.1360">
    <property type="match status" value="1"/>
</dbReference>
<gene>
    <name evidence="3" type="ORF">METZ01_LOCUS17608</name>
</gene>
<protein>
    <recommendedName>
        <fullName evidence="2">Glucosamine/galactosamine-6-phosphate isomerase domain-containing protein</fullName>
    </recommendedName>
</protein>
<comment type="similarity">
    <text evidence="1">Belongs to the glucosamine/galactosamine-6-phosphate isomerase family. 6-phosphogluconolactonase subfamily.</text>
</comment>
<accession>A0A381PDQ7</accession>